<evidence type="ECO:0000313" key="2">
    <source>
        <dbReference type="Proteomes" id="UP001056120"/>
    </source>
</evidence>
<proteinExistence type="predicted"/>
<sequence length="136" mass="15520">MMSNEIHRNSSFSLKSILEKDKLNNSNLMDWYSNMKFVLRAENKMYVLEGPIPEEPATTTGISCKTWEKHVDDSIKVSCLMLASMIPELQQNLVDQPAYDMVRKLEEMFQQQARHEHFCHTPTDGGNVGAGHVDCS</sequence>
<organism evidence="1 2">
    <name type="scientific">Smallanthus sonchifolius</name>
    <dbReference type="NCBI Taxonomy" id="185202"/>
    <lineage>
        <taxon>Eukaryota</taxon>
        <taxon>Viridiplantae</taxon>
        <taxon>Streptophyta</taxon>
        <taxon>Embryophyta</taxon>
        <taxon>Tracheophyta</taxon>
        <taxon>Spermatophyta</taxon>
        <taxon>Magnoliopsida</taxon>
        <taxon>eudicotyledons</taxon>
        <taxon>Gunneridae</taxon>
        <taxon>Pentapetalae</taxon>
        <taxon>asterids</taxon>
        <taxon>campanulids</taxon>
        <taxon>Asterales</taxon>
        <taxon>Asteraceae</taxon>
        <taxon>Asteroideae</taxon>
        <taxon>Heliantheae alliance</taxon>
        <taxon>Millerieae</taxon>
        <taxon>Smallanthus</taxon>
    </lineage>
</organism>
<dbReference type="EMBL" id="CM042019">
    <property type="protein sequence ID" value="KAI3825618.1"/>
    <property type="molecule type" value="Genomic_DNA"/>
</dbReference>
<reference evidence="1 2" key="2">
    <citation type="journal article" date="2022" name="Mol. Ecol. Resour.">
        <title>The genomes of chicory, endive, great burdock and yacon provide insights into Asteraceae paleo-polyploidization history and plant inulin production.</title>
        <authorList>
            <person name="Fan W."/>
            <person name="Wang S."/>
            <person name="Wang H."/>
            <person name="Wang A."/>
            <person name="Jiang F."/>
            <person name="Liu H."/>
            <person name="Zhao H."/>
            <person name="Xu D."/>
            <person name="Zhang Y."/>
        </authorList>
    </citation>
    <scope>NUCLEOTIDE SEQUENCE [LARGE SCALE GENOMIC DNA]</scope>
    <source>
        <strain evidence="2">cv. Yunnan</strain>
        <tissue evidence="1">Leaves</tissue>
    </source>
</reference>
<evidence type="ECO:0000313" key="1">
    <source>
        <dbReference type="EMBL" id="KAI3825618.1"/>
    </source>
</evidence>
<keyword evidence="2" id="KW-1185">Reference proteome</keyword>
<accession>A0ACB9K064</accession>
<protein>
    <submittedName>
        <fullName evidence="1">Uncharacterized protein</fullName>
    </submittedName>
</protein>
<dbReference type="Proteomes" id="UP001056120">
    <property type="component" value="Linkage Group LG02"/>
</dbReference>
<reference evidence="2" key="1">
    <citation type="journal article" date="2022" name="Mol. Ecol. Resour.">
        <title>The genomes of chicory, endive, great burdock and yacon provide insights into Asteraceae palaeo-polyploidization history and plant inulin production.</title>
        <authorList>
            <person name="Fan W."/>
            <person name="Wang S."/>
            <person name="Wang H."/>
            <person name="Wang A."/>
            <person name="Jiang F."/>
            <person name="Liu H."/>
            <person name="Zhao H."/>
            <person name="Xu D."/>
            <person name="Zhang Y."/>
        </authorList>
    </citation>
    <scope>NUCLEOTIDE SEQUENCE [LARGE SCALE GENOMIC DNA]</scope>
    <source>
        <strain evidence="2">cv. Yunnan</strain>
    </source>
</reference>
<name>A0ACB9K064_9ASTR</name>
<gene>
    <name evidence="1" type="ORF">L1987_07128</name>
</gene>
<comment type="caution">
    <text evidence="1">The sequence shown here is derived from an EMBL/GenBank/DDBJ whole genome shotgun (WGS) entry which is preliminary data.</text>
</comment>